<proteinExistence type="predicted"/>
<dbReference type="PANTHER" id="PTHR44154:SF1">
    <property type="entry name" value="QUINONE OXIDOREDUCTASE"/>
    <property type="match status" value="1"/>
</dbReference>
<dbReference type="SMART" id="SM00829">
    <property type="entry name" value="PKS_ER"/>
    <property type="match status" value="1"/>
</dbReference>
<dbReference type="InterPro" id="IPR011032">
    <property type="entry name" value="GroES-like_sf"/>
</dbReference>
<keyword evidence="4" id="KW-1185">Reference proteome</keyword>
<keyword evidence="1" id="KW-0521">NADP</keyword>
<accession>A0ABP9E910</accession>
<dbReference type="InterPro" id="IPR013154">
    <property type="entry name" value="ADH-like_N"/>
</dbReference>
<dbReference type="Gene3D" id="3.90.180.10">
    <property type="entry name" value="Medium-chain alcohol dehydrogenases, catalytic domain"/>
    <property type="match status" value="1"/>
</dbReference>
<reference evidence="4" key="1">
    <citation type="journal article" date="2019" name="Int. J. Syst. Evol. Microbiol.">
        <title>The Global Catalogue of Microorganisms (GCM) 10K type strain sequencing project: providing services to taxonomists for standard genome sequencing and annotation.</title>
        <authorList>
            <consortium name="The Broad Institute Genomics Platform"/>
            <consortium name="The Broad Institute Genome Sequencing Center for Infectious Disease"/>
            <person name="Wu L."/>
            <person name="Ma J."/>
        </authorList>
    </citation>
    <scope>NUCLEOTIDE SEQUENCE [LARGE SCALE GENOMIC DNA]</scope>
    <source>
        <strain evidence="4">JCM 13006</strain>
    </source>
</reference>
<dbReference type="InterPro" id="IPR036291">
    <property type="entry name" value="NAD(P)-bd_dom_sf"/>
</dbReference>
<dbReference type="SUPFAM" id="SSF51735">
    <property type="entry name" value="NAD(P)-binding Rossmann-fold domains"/>
    <property type="match status" value="1"/>
</dbReference>
<dbReference type="EMBL" id="BAABIS010000001">
    <property type="protein sequence ID" value="GAA4872713.1"/>
    <property type="molecule type" value="Genomic_DNA"/>
</dbReference>
<dbReference type="Proteomes" id="UP001501752">
    <property type="component" value="Unassembled WGS sequence"/>
</dbReference>
<dbReference type="Pfam" id="PF13602">
    <property type="entry name" value="ADH_zinc_N_2"/>
    <property type="match status" value="1"/>
</dbReference>
<dbReference type="InterPro" id="IPR020843">
    <property type="entry name" value="ER"/>
</dbReference>
<dbReference type="Gene3D" id="3.40.50.720">
    <property type="entry name" value="NAD(P)-binding Rossmann-like Domain"/>
    <property type="match status" value="1"/>
</dbReference>
<dbReference type="RefSeq" id="WP_345699984.1">
    <property type="nucleotide sequence ID" value="NZ_BAABIS010000001.1"/>
</dbReference>
<dbReference type="Pfam" id="PF08240">
    <property type="entry name" value="ADH_N"/>
    <property type="match status" value="1"/>
</dbReference>
<name>A0ABP9E910_9ACTN</name>
<dbReference type="PANTHER" id="PTHR44154">
    <property type="entry name" value="QUINONE OXIDOREDUCTASE"/>
    <property type="match status" value="1"/>
</dbReference>
<evidence type="ECO:0000313" key="4">
    <source>
        <dbReference type="Proteomes" id="UP001501752"/>
    </source>
</evidence>
<dbReference type="InterPro" id="IPR051603">
    <property type="entry name" value="Zinc-ADH_QOR/CCCR"/>
</dbReference>
<comment type="caution">
    <text evidence="3">The sequence shown here is derived from an EMBL/GenBank/DDBJ whole genome shotgun (WGS) entry which is preliminary data.</text>
</comment>
<protein>
    <submittedName>
        <fullName evidence="3">NADP-dependent oxidoreductase</fullName>
    </submittedName>
</protein>
<evidence type="ECO:0000259" key="2">
    <source>
        <dbReference type="SMART" id="SM00829"/>
    </source>
</evidence>
<evidence type="ECO:0000256" key="1">
    <source>
        <dbReference type="ARBA" id="ARBA00022857"/>
    </source>
</evidence>
<feature type="domain" description="Enoyl reductase (ER)" evidence="2">
    <location>
        <begin position="11"/>
        <end position="299"/>
    </location>
</feature>
<dbReference type="CDD" id="cd05289">
    <property type="entry name" value="MDR_like_2"/>
    <property type="match status" value="1"/>
</dbReference>
<dbReference type="SUPFAM" id="SSF50129">
    <property type="entry name" value="GroES-like"/>
    <property type="match status" value="1"/>
</dbReference>
<gene>
    <name evidence="3" type="ORF">GCM10023235_59730</name>
</gene>
<organism evidence="3 4">
    <name type="scientific">Kitasatospora terrestris</name>
    <dbReference type="NCBI Taxonomy" id="258051"/>
    <lineage>
        <taxon>Bacteria</taxon>
        <taxon>Bacillati</taxon>
        <taxon>Actinomycetota</taxon>
        <taxon>Actinomycetes</taxon>
        <taxon>Kitasatosporales</taxon>
        <taxon>Streptomycetaceae</taxon>
        <taxon>Kitasatospora</taxon>
    </lineage>
</organism>
<evidence type="ECO:0000313" key="3">
    <source>
        <dbReference type="EMBL" id="GAA4872713.1"/>
    </source>
</evidence>
<sequence>MSKAFGFVEYGGPETQEFLDRPVPDPGPGMLLVAVRAAGVNPADWKKRRGLFGTGGELPVVMGTEASGVVLSVGAGVTGFTPGDQVFGIAPAGAFAEHTLLAARTTARKPVGVGFAQAAALPVAGAAAYGGLEQLGLRAGQTLLVLGVSGGVGTAAAQIARARGLRVIGTASGISAAYVRTLGATPVDSKGPVADLVAAAAPEGVDGLLDLVGGDALRAAAPALRAGGRLVSTVDRDGAAALGGGYLAWDPKGTVLAALADLVAAGELDPHVSATYPLAHAAEAMAEIESGHARGKLILEMS</sequence>